<name>A0A195BRB5_9HYME</name>
<keyword evidence="2" id="KW-1185">Reference proteome</keyword>
<accession>A0A195BRB5</accession>
<sequence length="79" mass="9247">MAEEEEESKQEPEKKDDRIEEGLLELAPKLGHRVHFAEGTNLRCREDPIPSDSEIRSAVIQLRNSELSLFRRKITRLYL</sequence>
<protein>
    <submittedName>
        <fullName evidence="1">Uncharacterized protein</fullName>
    </submittedName>
</protein>
<dbReference type="Proteomes" id="UP000078540">
    <property type="component" value="Unassembled WGS sequence"/>
</dbReference>
<evidence type="ECO:0000313" key="1">
    <source>
        <dbReference type="EMBL" id="KYM88499.1"/>
    </source>
</evidence>
<evidence type="ECO:0000313" key="2">
    <source>
        <dbReference type="Proteomes" id="UP000078540"/>
    </source>
</evidence>
<organism evidence="1 2">
    <name type="scientific">Atta colombica</name>
    <dbReference type="NCBI Taxonomy" id="520822"/>
    <lineage>
        <taxon>Eukaryota</taxon>
        <taxon>Metazoa</taxon>
        <taxon>Ecdysozoa</taxon>
        <taxon>Arthropoda</taxon>
        <taxon>Hexapoda</taxon>
        <taxon>Insecta</taxon>
        <taxon>Pterygota</taxon>
        <taxon>Neoptera</taxon>
        <taxon>Endopterygota</taxon>
        <taxon>Hymenoptera</taxon>
        <taxon>Apocrita</taxon>
        <taxon>Aculeata</taxon>
        <taxon>Formicoidea</taxon>
        <taxon>Formicidae</taxon>
        <taxon>Myrmicinae</taxon>
        <taxon>Atta</taxon>
    </lineage>
</organism>
<dbReference type="EMBL" id="KQ976424">
    <property type="protein sequence ID" value="KYM88499.1"/>
    <property type="molecule type" value="Genomic_DNA"/>
</dbReference>
<gene>
    <name evidence="1" type="ORF">ALC53_02982</name>
</gene>
<reference evidence="1 2" key="1">
    <citation type="submission" date="2015-09" db="EMBL/GenBank/DDBJ databases">
        <title>Atta colombica WGS genome.</title>
        <authorList>
            <person name="Nygaard S."/>
            <person name="Hu H."/>
            <person name="Boomsma J."/>
            <person name="Zhang G."/>
        </authorList>
    </citation>
    <scope>NUCLEOTIDE SEQUENCE [LARGE SCALE GENOMIC DNA]</scope>
    <source>
        <strain evidence="1">Treedump-2</strain>
        <tissue evidence="1">Whole body</tissue>
    </source>
</reference>
<proteinExistence type="predicted"/>
<dbReference type="AlphaFoldDB" id="A0A195BRB5"/>